<sequence>MVDFTKIRWAGSDCILITEREHAREPILILDGNDIKKLNDEWTKRENVGVSKTKVHFTTHKRNKKINGGKLNGKIQKEKNRTSKTI</sequence>
<protein>
    <submittedName>
        <fullName evidence="2">Uncharacterized protein</fullName>
    </submittedName>
</protein>
<evidence type="ECO:0000313" key="2">
    <source>
        <dbReference type="EMBL" id="GAF84098.1"/>
    </source>
</evidence>
<dbReference type="AlphaFoldDB" id="X0SSH8"/>
<comment type="caution">
    <text evidence="2">The sequence shown here is derived from an EMBL/GenBank/DDBJ whole genome shotgun (WGS) entry which is preliminary data.</text>
</comment>
<organism evidence="2">
    <name type="scientific">marine sediment metagenome</name>
    <dbReference type="NCBI Taxonomy" id="412755"/>
    <lineage>
        <taxon>unclassified sequences</taxon>
        <taxon>metagenomes</taxon>
        <taxon>ecological metagenomes</taxon>
    </lineage>
</organism>
<proteinExistence type="predicted"/>
<dbReference type="EMBL" id="BARS01003548">
    <property type="protein sequence ID" value="GAF84098.1"/>
    <property type="molecule type" value="Genomic_DNA"/>
</dbReference>
<feature type="compositionally biased region" description="Basic and acidic residues" evidence="1">
    <location>
        <begin position="75"/>
        <end position="86"/>
    </location>
</feature>
<feature type="region of interest" description="Disordered" evidence="1">
    <location>
        <begin position="61"/>
        <end position="86"/>
    </location>
</feature>
<evidence type="ECO:0000256" key="1">
    <source>
        <dbReference type="SAM" id="MobiDB-lite"/>
    </source>
</evidence>
<accession>X0SSH8</accession>
<name>X0SSH8_9ZZZZ</name>
<reference evidence="2" key="1">
    <citation type="journal article" date="2014" name="Front. Microbiol.">
        <title>High frequency of phylogenetically diverse reductive dehalogenase-homologous genes in deep subseafloor sedimentary metagenomes.</title>
        <authorList>
            <person name="Kawai M."/>
            <person name="Futagami T."/>
            <person name="Toyoda A."/>
            <person name="Takaki Y."/>
            <person name="Nishi S."/>
            <person name="Hori S."/>
            <person name="Arai W."/>
            <person name="Tsubouchi T."/>
            <person name="Morono Y."/>
            <person name="Uchiyama I."/>
            <person name="Ito T."/>
            <person name="Fujiyama A."/>
            <person name="Inagaki F."/>
            <person name="Takami H."/>
        </authorList>
    </citation>
    <scope>NUCLEOTIDE SEQUENCE</scope>
    <source>
        <strain evidence="2">Expedition CK06-06</strain>
    </source>
</reference>
<gene>
    <name evidence="2" type="ORF">S01H1_06879</name>
</gene>